<dbReference type="PANTHER" id="PTHR43591">
    <property type="entry name" value="METHYLTRANSFERASE"/>
    <property type="match status" value="1"/>
</dbReference>
<gene>
    <name evidence="2" type="ORF">KCG34_07350</name>
</gene>
<keyword evidence="2" id="KW-0808">Transferase</keyword>
<dbReference type="GO" id="GO:0032259">
    <property type="term" value="P:methylation"/>
    <property type="evidence" value="ECO:0007669"/>
    <property type="project" value="UniProtKB-KW"/>
</dbReference>
<keyword evidence="2" id="KW-0489">Methyltransferase</keyword>
<organism evidence="2 3">
    <name type="scientific">Phenylobacterium montanum</name>
    <dbReference type="NCBI Taxonomy" id="2823693"/>
    <lineage>
        <taxon>Bacteria</taxon>
        <taxon>Pseudomonadati</taxon>
        <taxon>Pseudomonadota</taxon>
        <taxon>Alphaproteobacteria</taxon>
        <taxon>Caulobacterales</taxon>
        <taxon>Caulobacteraceae</taxon>
        <taxon>Phenylobacterium</taxon>
    </lineage>
</organism>
<reference evidence="2" key="1">
    <citation type="submission" date="2021-04" db="EMBL/GenBank/DDBJ databases">
        <title>The complete genome sequence of Caulobacter sp. S6.</title>
        <authorList>
            <person name="Tang Y."/>
            <person name="Ouyang W."/>
            <person name="Liu Q."/>
            <person name="Huang B."/>
            <person name="Guo Z."/>
            <person name="Lei P."/>
        </authorList>
    </citation>
    <scope>NUCLEOTIDE SEQUENCE</scope>
    <source>
        <strain evidence="2">S6</strain>
    </source>
</reference>
<evidence type="ECO:0000313" key="2">
    <source>
        <dbReference type="EMBL" id="QUD89679.1"/>
    </source>
</evidence>
<name>A0A975G353_9CAUL</name>
<evidence type="ECO:0000259" key="1">
    <source>
        <dbReference type="Pfam" id="PF08241"/>
    </source>
</evidence>
<keyword evidence="3" id="KW-1185">Reference proteome</keyword>
<protein>
    <submittedName>
        <fullName evidence="2">Class I SAM-dependent methyltransferase</fullName>
    </submittedName>
</protein>
<dbReference type="EMBL" id="CP073078">
    <property type="protein sequence ID" value="QUD89679.1"/>
    <property type="molecule type" value="Genomic_DNA"/>
</dbReference>
<dbReference type="CDD" id="cd02440">
    <property type="entry name" value="AdoMet_MTases"/>
    <property type="match status" value="1"/>
</dbReference>
<dbReference type="InterPro" id="IPR013216">
    <property type="entry name" value="Methyltransf_11"/>
</dbReference>
<dbReference type="Proteomes" id="UP000676409">
    <property type="component" value="Chromosome"/>
</dbReference>
<proteinExistence type="predicted"/>
<dbReference type="RefSeq" id="WP_211939731.1">
    <property type="nucleotide sequence ID" value="NZ_CP073078.1"/>
</dbReference>
<evidence type="ECO:0000313" key="3">
    <source>
        <dbReference type="Proteomes" id="UP000676409"/>
    </source>
</evidence>
<dbReference type="Gene3D" id="3.40.50.150">
    <property type="entry name" value="Vaccinia Virus protein VP39"/>
    <property type="match status" value="1"/>
</dbReference>
<feature type="domain" description="Methyltransferase type 11" evidence="1">
    <location>
        <begin position="43"/>
        <end position="140"/>
    </location>
</feature>
<dbReference type="KEGG" id="caul:KCG34_07350"/>
<dbReference type="Pfam" id="PF08241">
    <property type="entry name" value="Methyltransf_11"/>
    <property type="match status" value="1"/>
</dbReference>
<accession>A0A975G353</accession>
<dbReference type="SUPFAM" id="SSF53335">
    <property type="entry name" value="S-adenosyl-L-methionine-dependent methyltransferases"/>
    <property type="match status" value="1"/>
</dbReference>
<dbReference type="AlphaFoldDB" id="A0A975G353"/>
<sequence>MSDASFVGDIPANYDRYLGPIIFEDFAVETATRVAKLSPMHVLETAAGTGIVTRELRRRLPAGSALTATDFNRPMLDLARAKFDPAERVTFEVADATALPFGESSFDAVVCQFGLMFFPDLEGSYREALRVLAPGGRYVFSVWDSHQHNPFGRIAHEVAGRLFPADPPPFYLAPFSRHQMDPIKEALIQAGFGDLEIAVVAHPKTVSDASAFARGLVFGNPMADQIRARGADPDPLVAALTDALRREVDRNGGEVRLQMIIFTARKPHP</sequence>
<dbReference type="GO" id="GO:0008757">
    <property type="term" value="F:S-adenosylmethionine-dependent methyltransferase activity"/>
    <property type="evidence" value="ECO:0007669"/>
    <property type="project" value="InterPro"/>
</dbReference>
<dbReference type="InterPro" id="IPR029063">
    <property type="entry name" value="SAM-dependent_MTases_sf"/>
</dbReference>